<dbReference type="RefSeq" id="WP_182808684.1">
    <property type="nucleotide sequence ID" value="NZ_JACJFM010000010.1"/>
</dbReference>
<evidence type="ECO:0008006" key="3">
    <source>
        <dbReference type="Google" id="ProtNLM"/>
    </source>
</evidence>
<evidence type="ECO:0000313" key="1">
    <source>
        <dbReference type="EMBL" id="MBB1486899.1"/>
    </source>
</evidence>
<accession>A0A839IQX6</accession>
<dbReference type="Proteomes" id="UP000565262">
    <property type="component" value="Unassembled WGS sequence"/>
</dbReference>
<name>A0A839IQX6_9GAMM</name>
<sequence>MNVHWKSRVTRAHKAPYIARTLSVSPKHLHLESEWSLPESEKVRAEVLALHDGKKQVLTIYGKVRSSVLLSTGSSYGLDILIEKISAEDQQFIENYIKARESLRSS</sequence>
<gene>
    <name evidence="1" type="ORF">H4O21_09780</name>
</gene>
<reference evidence="1 2" key="1">
    <citation type="submission" date="2020-08" db="EMBL/GenBank/DDBJ databases">
        <title>Oceanospirillum sp. nov. isolated from marine sediment.</title>
        <authorList>
            <person name="Ji X."/>
        </authorList>
    </citation>
    <scope>NUCLEOTIDE SEQUENCE [LARGE SCALE GENOMIC DNA]</scope>
    <source>
        <strain evidence="1 2">D5</strain>
    </source>
</reference>
<evidence type="ECO:0000313" key="2">
    <source>
        <dbReference type="Proteomes" id="UP000565262"/>
    </source>
</evidence>
<protein>
    <recommendedName>
        <fullName evidence="3">PilZ domain-containing protein</fullName>
    </recommendedName>
</protein>
<keyword evidence="2" id="KW-1185">Reference proteome</keyword>
<proteinExistence type="predicted"/>
<comment type="caution">
    <text evidence="1">The sequence shown here is derived from an EMBL/GenBank/DDBJ whole genome shotgun (WGS) entry which is preliminary data.</text>
</comment>
<organism evidence="1 2">
    <name type="scientific">Oceanospirillum sediminis</name>
    <dbReference type="NCBI Taxonomy" id="2760088"/>
    <lineage>
        <taxon>Bacteria</taxon>
        <taxon>Pseudomonadati</taxon>
        <taxon>Pseudomonadota</taxon>
        <taxon>Gammaproteobacteria</taxon>
        <taxon>Oceanospirillales</taxon>
        <taxon>Oceanospirillaceae</taxon>
        <taxon>Oceanospirillum</taxon>
    </lineage>
</organism>
<dbReference type="EMBL" id="JACJFM010000010">
    <property type="protein sequence ID" value="MBB1486899.1"/>
    <property type="molecule type" value="Genomic_DNA"/>
</dbReference>
<dbReference type="AlphaFoldDB" id="A0A839IQX6"/>